<dbReference type="HOGENOM" id="CLU_008002_1_0_1"/>
<organism evidence="7 8">
    <name type="scientific">Kazachstania africana (strain ATCC 22294 / BCRC 22015 / CBS 2517 / CECT 1963 / NBRC 1671 / NRRL Y-8276)</name>
    <name type="common">Yeast</name>
    <name type="synonym">Kluyveromyces africanus</name>
    <dbReference type="NCBI Taxonomy" id="1071382"/>
    <lineage>
        <taxon>Eukaryota</taxon>
        <taxon>Fungi</taxon>
        <taxon>Dikarya</taxon>
        <taxon>Ascomycota</taxon>
        <taxon>Saccharomycotina</taxon>
        <taxon>Saccharomycetes</taxon>
        <taxon>Saccharomycetales</taxon>
        <taxon>Saccharomycetaceae</taxon>
        <taxon>Kazachstania</taxon>
    </lineage>
</organism>
<keyword evidence="2" id="KW-0813">Transport</keyword>
<dbReference type="STRING" id="1071382.H2AZ54"/>
<dbReference type="FunCoup" id="H2AZ54">
    <property type="interactions" value="855"/>
</dbReference>
<dbReference type="eggNOG" id="KOG3745">
    <property type="taxonomic scope" value="Eukaryota"/>
</dbReference>
<dbReference type="AlphaFoldDB" id="H2AZ54"/>
<dbReference type="GO" id="GO:0006893">
    <property type="term" value="P:Golgi to plasma membrane transport"/>
    <property type="evidence" value="ECO:0007669"/>
    <property type="project" value="EnsemblFungi"/>
</dbReference>
<dbReference type="GeneID" id="13887606"/>
<accession>H2AZ54</accession>
<evidence type="ECO:0000256" key="2">
    <source>
        <dbReference type="ARBA" id="ARBA00022448"/>
    </source>
</evidence>
<reference evidence="7 8" key="1">
    <citation type="journal article" date="2011" name="Proc. Natl. Acad. Sci. U.S.A.">
        <title>Evolutionary erosion of yeast sex chromosomes by mating-type switching accidents.</title>
        <authorList>
            <person name="Gordon J.L."/>
            <person name="Armisen D."/>
            <person name="Proux-Wera E."/>
            <person name="Oheigeartaigh S.S."/>
            <person name="Byrne K.P."/>
            <person name="Wolfe K.H."/>
        </authorList>
    </citation>
    <scope>NUCLEOTIDE SEQUENCE [LARGE SCALE GENOMIC DNA]</scope>
    <source>
        <strain evidence="8">ATCC 22294 / BCRC 22015 / CBS 2517 / CECT 1963 / NBRC 1671 / NRRL Y-8276</strain>
    </source>
</reference>
<dbReference type="Proteomes" id="UP000005220">
    <property type="component" value="Chromosome 8"/>
</dbReference>
<name>H2AZ54_KAZAF</name>
<feature type="domain" description="Exocyst complex component Sec10-like alpha-helical bundle" evidence="5">
    <location>
        <begin position="186"/>
        <end position="851"/>
    </location>
</feature>
<evidence type="ECO:0000256" key="3">
    <source>
        <dbReference type="ARBA" id="ARBA00022483"/>
    </source>
</evidence>
<dbReference type="Pfam" id="PF20667">
    <property type="entry name" value="Sec10_N"/>
    <property type="match status" value="1"/>
</dbReference>
<dbReference type="RefSeq" id="XP_003958745.1">
    <property type="nucleotide sequence ID" value="XM_003958696.1"/>
</dbReference>
<proteinExistence type="inferred from homology"/>
<keyword evidence="3" id="KW-0268">Exocytosis</keyword>
<evidence type="ECO:0000256" key="1">
    <source>
        <dbReference type="ARBA" id="ARBA00006572"/>
    </source>
</evidence>
<dbReference type="InterPro" id="IPR009976">
    <property type="entry name" value="Sec10-like"/>
</dbReference>
<evidence type="ECO:0000256" key="4">
    <source>
        <dbReference type="ARBA" id="ARBA00023054"/>
    </source>
</evidence>
<protein>
    <submittedName>
        <fullName evidence="7">Uncharacterized protein</fullName>
    </submittedName>
</protein>
<dbReference type="InParanoid" id="H2AZ54"/>
<dbReference type="PANTHER" id="PTHR12100:SF0">
    <property type="entry name" value="EXOCYST COMPLEX COMPONENT 5"/>
    <property type="match status" value="1"/>
</dbReference>
<feature type="domain" description="Exocyst complex component Sec10 N-terminal" evidence="6">
    <location>
        <begin position="62"/>
        <end position="176"/>
    </location>
</feature>
<evidence type="ECO:0000259" key="6">
    <source>
        <dbReference type="Pfam" id="PF20667"/>
    </source>
</evidence>
<dbReference type="InterPro" id="IPR048625">
    <property type="entry name" value="Sec10_N"/>
</dbReference>
<gene>
    <name evidence="7" type="primary">KAFR0H02010</name>
    <name evidence="7" type="ORF">KAFR_0H02010</name>
</gene>
<evidence type="ECO:0000313" key="8">
    <source>
        <dbReference type="Proteomes" id="UP000005220"/>
    </source>
</evidence>
<dbReference type="EMBL" id="HE650828">
    <property type="protein sequence ID" value="CCF59610.1"/>
    <property type="molecule type" value="Genomic_DNA"/>
</dbReference>
<dbReference type="KEGG" id="kaf:KAFR_0H02010"/>
<dbReference type="Pfam" id="PF07393">
    <property type="entry name" value="Sec10_HB"/>
    <property type="match status" value="1"/>
</dbReference>
<keyword evidence="8" id="KW-1185">Reference proteome</keyword>
<dbReference type="GO" id="GO:0000145">
    <property type="term" value="C:exocyst"/>
    <property type="evidence" value="ECO:0007669"/>
    <property type="project" value="EnsemblFungi"/>
</dbReference>
<keyword evidence="4" id="KW-0175">Coiled coil</keyword>
<dbReference type="Gene3D" id="1.20.58.1970">
    <property type="match status" value="1"/>
</dbReference>
<comment type="similarity">
    <text evidence="1">Belongs to the SEC10 family.</text>
</comment>
<dbReference type="PANTHER" id="PTHR12100">
    <property type="entry name" value="SEC10"/>
    <property type="match status" value="1"/>
</dbReference>
<evidence type="ECO:0000313" key="7">
    <source>
        <dbReference type="EMBL" id="CCF59610.1"/>
    </source>
</evidence>
<evidence type="ECO:0000259" key="5">
    <source>
        <dbReference type="Pfam" id="PF07393"/>
    </source>
</evidence>
<sequence length="860" mass="99390">MNSLYDLDPKWQRLLNLNNFLGGLTVNEFVEELSNDHSLRIERPFSDENVVSTNTWQNLDSKPYIRTFESTLKQLKHLNEESINKKSQLSNQVAIQELEHSESVLKLSKDLNTMISQFNVLDEQLTNVNQVVSPLGDKLESAIKRKKNYIKSVELISQYNEFLINGQSKYIDDLRTSNIWSNNLKAVNLTKNLLILSTKLETNLIPKTLEISSSIQKYSEMLELDLLDQFNKAYQNNNFNQLNEIALILDHYNNGVNVIQSFINQHSYFIDSNQVELDERSNNLIFTDEDFKANMNNPLSHTFKFEESFIAILNDIELVIKNESKIVKKVFEERSSYVIQLFIQRIFVQKIELKVDSYLNNALALTNLAYVRTLHGLYQLIGKFVRNLADFFQALEENNSSKNNILITTLEQCFSDLFSKYLYDRSSYFDIEKRNLETTLIDLTSRFIIKHNNELKPKLLSNKFNQNVEKYINDDFNFIKKGYKSSGNVSNVTASSRKRLLRFNTYLKNQLDNLDHAVNRSNSVLINNEHSNSNEFDTSISYNNKTDADDEQDFNINNVDEMLKCVIESIARVMEIIPKNAFDYSLELLEVMIMGIINNYIEVALEVAYYRAKSNHHSNTIANDNDVLSLSFLKYITKSTEMLGLVSTSIKSIFMPLLNNSPNVKLALIELTNNSIKKSEILINIILNETTSIYSNKFALSLSKQKKKDFTPKSQDQLDQDTLPAIEIVNCLNSLYSQCKHNLKNGNLETFLNSVGEDLFNLLLNHYSKFQVSSIGGIIVTKDIIGIQNVIETWGFENLMEKFATLRELANLYTVQPDLLDSLTKEGRLADFNRDIIRNYISNREDFNHENFISSMKKRF</sequence>
<dbReference type="GO" id="GO:0006887">
    <property type="term" value="P:exocytosis"/>
    <property type="evidence" value="ECO:0007669"/>
    <property type="project" value="UniProtKB-KW"/>
</dbReference>
<dbReference type="OrthoDB" id="125856at2759"/>
<dbReference type="InterPro" id="IPR048627">
    <property type="entry name" value="Sec10_HB"/>
</dbReference>